<protein>
    <submittedName>
        <fullName evidence="1">Uncharacterized protein</fullName>
    </submittedName>
</protein>
<reference evidence="1" key="2">
    <citation type="submission" date="2019-01" db="UniProtKB">
        <authorList>
            <consortium name="EnsemblPlants"/>
        </authorList>
    </citation>
    <scope>IDENTIFICATION</scope>
    <source>
        <strain evidence="1">cv. Heinz 1706</strain>
    </source>
</reference>
<dbReference type="Gramene" id="Solyc04g010333.1.1">
    <property type="protein sequence ID" value="Solyc04g010333.1.1.1"/>
    <property type="gene ID" value="Solyc04g010333.1"/>
</dbReference>
<sequence>MGDFFIGKPRRGTRSVIPPKRLDNYFWEGRKSREQR</sequence>
<dbReference type="InParanoid" id="A0A3Q7G0I5"/>
<name>A0A3Q7G0I5_SOLLC</name>
<proteinExistence type="predicted"/>
<dbReference type="Proteomes" id="UP000004994">
    <property type="component" value="Chromosome 4"/>
</dbReference>
<accession>A0A3Q7G0I5</accession>
<evidence type="ECO:0000313" key="1">
    <source>
        <dbReference type="EnsemblPlants" id="Solyc04g010333.1.1.1"/>
    </source>
</evidence>
<organism evidence="1">
    <name type="scientific">Solanum lycopersicum</name>
    <name type="common">Tomato</name>
    <name type="synonym">Lycopersicon esculentum</name>
    <dbReference type="NCBI Taxonomy" id="4081"/>
    <lineage>
        <taxon>Eukaryota</taxon>
        <taxon>Viridiplantae</taxon>
        <taxon>Streptophyta</taxon>
        <taxon>Embryophyta</taxon>
        <taxon>Tracheophyta</taxon>
        <taxon>Spermatophyta</taxon>
        <taxon>Magnoliopsida</taxon>
        <taxon>eudicotyledons</taxon>
        <taxon>Gunneridae</taxon>
        <taxon>Pentapetalae</taxon>
        <taxon>asterids</taxon>
        <taxon>lamiids</taxon>
        <taxon>Solanales</taxon>
        <taxon>Solanaceae</taxon>
        <taxon>Solanoideae</taxon>
        <taxon>Solaneae</taxon>
        <taxon>Solanum</taxon>
        <taxon>Solanum subgen. Lycopersicon</taxon>
    </lineage>
</organism>
<keyword evidence="2" id="KW-1185">Reference proteome</keyword>
<evidence type="ECO:0000313" key="2">
    <source>
        <dbReference type="Proteomes" id="UP000004994"/>
    </source>
</evidence>
<dbReference type="EnsemblPlants" id="Solyc04g010333.1.1">
    <property type="protein sequence ID" value="Solyc04g010333.1.1.1"/>
    <property type="gene ID" value="Solyc04g010333.1"/>
</dbReference>
<dbReference type="AlphaFoldDB" id="A0A3Q7G0I5"/>
<reference evidence="1" key="1">
    <citation type="journal article" date="2012" name="Nature">
        <title>The tomato genome sequence provides insights into fleshy fruit evolution.</title>
        <authorList>
            <consortium name="Tomato Genome Consortium"/>
        </authorList>
    </citation>
    <scope>NUCLEOTIDE SEQUENCE [LARGE SCALE GENOMIC DNA]</scope>
    <source>
        <strain evidence="1">cv. Heinz 1706</strain>
    </source>
</reference>